<feature type="signal peptide" evidence="1">
    <location>
        <begin position="1"/>
        <end position="32"/>
    </location>
</feature>
<dbReference type="Proteomes" id="UP000765509">
    <property type="component" value="Unassembled WGS sequence"/>
</dbReference>
<protein>
    <submittedName>
        <fullName evidence="2">Uncharacterized protein</fullName>
    </submittedName>
</protein>
<sequence>MSELSSHPPPIVRGKGFLMLNVILLVPPGVNSAMLEKEIVLKPTIAFLTIPVDYGAASRRVEAPVDESPTSGHSNFTGSRMRGVQQWNNTSSSLANIGGSIHPQGNPIGVSPEVLCKVWI</sequence>
<name>A0A9Q3HWR1_9BASI</name>
<comment type="caution">
    <text evidence="2">The sequence shown here is derived from an EMBL/GenBank/DDBJ whole genome shotgun (WGS) entry which is preliminary data.</text>
</comment>
<keyword evidence="3" id="KW-1185">Reference proteome</keyword>
<organism evidence="2 3">
    <name type="scientific">Austropuccinia psidii MF-1</name>
    <dbReference type="NCBI Taxonomy" id="1389203"/>
    <lineage>
        <taxon>Eukaryota</taxon>
        <taxon>Fungi</taxon>
        <taxon>Dikarya</taxon>
        <taxon>Basidiomycota</taxon>
        <taxon>Pucciniomycotina</taxon>
        <taxon>Pucciniomycetes</taxon>
        <taxon>Pucciniales</taxon>
        <taxon>Sphaerophragmiaceae</taxon>
        <taxon>Austropuccinia</taxon>
    </lineage>
</organism>
<dbReference type="EMBL" id="AVOT02027050">
    <property type="protein sequence ID" value="MBW0519027.1"/>
    <property type="molecule type" value="Genomic_DNA"/>
</dbReference>
<evidence type="ECO:0000313" key="3">
    <source>
        <dbReference type="Proteomes" id="UP000765509"/>
    </source>
</evidence>
<reference evidence="2" key="1">
    <citation type="submission" date="2021-03" db="EMBL/GenBank/DDBJ databases">
        <title>Draft genome sequence of rust myrtle Austropuccinia psidii MF-1, a brazilian biotype.</title>
        <authorList>
            <person name="Quecine M.C."/>
            <person name="Pachon D.M.R."/>
            <person name="Bonatelli M.L."/>
            <person name="Correr F.H."/>
            <person name="Franceschini L.M."/>
            <person name="Leite T.F."/>
            <person name="Margarido G.R.A."/>
            <person name="Almeida C.A."/>
            <person name="Ferrarezi J.A."/>
            <person name="Labate C.A."/>
        </authorList>
    </citation>
    <scope>NUCLEOTIDE SEQUENCE</scope>
    <source>
        <strain evidence="2">MF-1</strain>
    </source>
</reference>
<dbReference type="AlphaFoldDB" id="A0A9Q3HWR1"/>
<feature type="chain" id="PRO_5040144598" evidence="1">
    <location>
        <begin position="33"/>
        <end position="120"/>
    </location>
</feature>
<evidence type="ECO:0000256" key="1">
    <source>
        <dbReference type="SAM" id="SignalP"/>
    </source>
</evidence>
<evidence type="ECO:0000313" key="2">
    <source>
        <dbReference type="EMBL" id="MBW0519027.1"/>
    </source>
</evidence>
<gene>
    <name evidence="2" type="ORF">O181_058742</name>
</gene>
<proteinExistence type="predicted"/>
<accession>A0A9Q3HWR1</accession>
<keyword evidence="1" id="KW-0732">Signal</keyword>